<evidence type="ECO:0000313" key="2">
    <source>
        <dbReference type="EMBL" id="KAE9402885.1"/>
    </source>
</evidence>
<dbReference type="Gene3D" id="1.20.1280.50">
    <property type="match status" value="1"/>
</dbReference>
<dbReference type="OrthoDB" id="3365698at2759"/>
<keyword evidence="3" id="KW-1185">Reference proteome</keyword>
<evidence type="ECO:0000313" key="3">
    <source>
        <dbReference type="Proteomes" id="UP000799118"/>
    </source>
</evidence>
<feature type="coiled-coil region" evidence="1">
    <location>
        <begin position="29"/>
        <end position="63"/>
    </location>
</feature>
<evidence type="ECO:0000256" key="1">
    <source>
        <dbReference type="SAM" id="Coils"/>
    </source>
</evidence>
<accession>A0A6A4I266</accession>
<protein>
    <submittedName>
        <fullName evidence="2">Uncharacterized protein</fullName>
    </submittedName>
</protein>
<gene>
    <name evidence="2" type="ORF">BT96DRAFT_917846</name>
</gene>
<keyword evidence="1" id="KW-0175">Coiled coil</keyword>
<dbReference type="EMBL" id="ML769430">
    <property type="protein sequence ID" value="KAE9402885.1"/>
    <property type="molecule type" value="Genomic_DNA"/>
</dbReference>
<sequence length="619" mass="70260">MAMHPANLTLVGIETYLSPERSAEFQHTLDNDQRILASLDEEIAQAQAQLEKLKSQHNETQKAVIMASIRPESQMSVIRESISVQGARLEQLEKDISESVKAREAIESLLAGRVDDSFPSSHVSSTSTFEELTAERDRHQTQLTYLKLERVRVRADIEALQGMLSPIRRIPLEILSEIFVQCLSKQDYIQLSPGEAPLLLTQICSSWRDIAISTPKLWSSLSISVTEHCHPHFSLIQTFIDRSLIHPLSFRVEERLDYVPGQPNNSLSTVVFDLLLKHYSRWKDVELHYKDWRVDDLCLAKISHDYGSPSSLKTLSMNRDFWPFDARDAICRLFSSSRLQAISWRGLVAGVDNVADLMPLESLRELNFDNILTTSQFMQTLLRAPQLKSCRFSVYFPPTSMVGGVGHSDDSAQSSKDPTIFPDLTSFTLTINAAREEIFDVLVLPSLEVLSISLLNDLSETVGDEPLRFWSMHSFRALHQRSGFSLSTLELIDVDIQPAEMLEVLRLCGSSLQDLTLSNDHKDNACIDDTILQALTSTPEREEILCPHIKRIKLWACITSTDGLVSEMVRSRWEKKSHRVNRLDNALIIFRNDELHAKDHECLKILNKQRSGLTVIKMQ</sequence>
<dbReference type="Proteomes" id="UP000799118">
    <property type="component" value="Unassembled WGS sequence"/>
</dbReference>
<proteinExistence type="predicted"/>
<name>A0A6A4I266_9AGAR</name>
<reference evidence="2" key="1">
    <citation type="journal article" date="2019" name="Environ. Microbiol.">
        <title>Fungal ecological strategies reflected in gene transcription - a case study of two litter decomposers.</title>
        <authorList>
            <person name="Barbi F."/>
            <person name="Kohler A."/>
            <person name="Barry K."/>
            <person name="Baskaran P."/>
            <person name="Daum C."/>
            <person name="Fauchery L."/>
            <person name="Ihrmark K."/>
            <person name="Kuo A."/>
            <person name="LaButti K."/>
            <person name="Lipzen A."/>
            <person name="Morin E."/>
            <person name="Grigoriev I.V."/>
            <person name="Henrissat B."/>
            <person name="Lindahl B."/>
            <person name="Martin F."/>
        </authorList>
    </citation>
    <scope>NUCLEOTIDE SEQUENCE</scope>
    <source>
        <strain evidence="2">JB14</strain>
    </source>
</reference>
<organism evidence="2 3">
    <name type="scientific">Gymnopus androsaceus JB14</name>
    <dbReference type="NCBI Taxonomy" id="1447944"/>
    <lineage>
        <taxon>Eukaryota</taxon>
        <taxon>Fungi</taxon>
        <taxon>Dikarya</taxon>
        <taxon>Basidiomycota</taxon>
        <taxon>Agaricomycotina</taxon>
        <taxon>Agaricomycetes</taxon>
        <taxon>Agaricomycetidae</taxon>
        <taxon>Agaricales</taxon>
        <taxon>Marasmiineae</taxon>
        <taxon>Omphalotaceae</taxon>
        <taxon>Gymnopus</taxon>
    </lineage>
</organism>
<dbReference type="AlphaFoldDB" id="A0A6A4I266"/>